<organism evidence="1 2">
    <name type="scientific">Ricinus communis</name>
    <name type="common">Castor bean</name>
    <dbReference type="NCBI Taxonomy" id="3988"/>
    <lineage>
        <taxon>Eukaryota</taxon>
        <taxon>Viridiplantae</taxon>
        <taxon>Streptophyta</taxon>
        <taxon>Embryophyta</taxon>
        <taxon>Tracheophyta</taxon>
        <taxon>Spermatophyta</taxon>
        <taxon>Magnoliopsida</taxon>
        <taxon>eudicotyledons</taxon>
        <taxon>Gunneridae</taxon>
        <taxon>Pentapetalae</taxon>
        <taxon>rosids</taxon>
        <taxon>fabids</taxon>
        <taxon>Malpighiales</taxon>
        <taxon>Euphorbiaceae</taxon>
        <taxon>Acalyphoideae</taxon>
        <taxon>Acalypheae</taxon>
        <taxon>Ricinus</taxon>
    </lineage>
</organism>
<name>B9T3H9_RICCO</name>
<dbReference type="EMBL" id="EQ974421">
    <property type="protein sequence ID" value="EEF29583.1"/>
    <property type="molecule type" value="Genomic_DNA"/>
</dbReference>
<dbReference type="InParanoid" id="B9T3H9"/>
<dbReference type="Proteomes" id="UP000008311">
    <property type="component" value="Unassembled WGS sequence"/>
</dbReference>
<accession>B9T3H9</accession>
<evidence type="ECO:0000313" key="2">
    <source>
        <dbReference type="Proteomes" id="UP000008311"/>
    </source>
</evidence>
<sequence length="94" mass="10887">MSIASFIKAQWLSFGFFQQPPLMKKTKKIIVFVNVGKQRIFREMSGLVFRNKRGQSHLSRSSFQGDEPYFCLFSKVYSVRAPQDVHEQLKALIG</sequence>
<protein>
    <submittedName>
        <fullName evidence="1">Uncharacterized protein</fullName>
    </submittedName>
</protein>
<keyword evidence="2" id="KW-1185">Reference proteome</keyword>
<evidence type="ECO:0000313" key="1">
    <source>
        <dbReference type="EMBL" id="EEF29583.1"/>
    </source>
</evidence>
<dbReference type="AlphaFoldDB" id="B9T3H9"/>
<reference evidence="2" key="1">
    <citation type="journal article" date="2010" name="Nat. Biotechnol.">
        <title>Draft genome sequence of the oilseed species Ricinus communis.</title>
        <authorList>
            <person name="Chan A.P."/>
            <person name="Crabtree J."/>
            <person name="Zhao Q."/>
            <person name="Lorenzi H."/>
            <person name="Orvis J."/>
            <person name="Puiu D."/>
            <person name="Melake-Berhan A."/>
            <person name="Jones K.M."/>
            <person name="Redman J."/>
            <person name="Chen G."/>
            <person name="Cahoon E.B."/>
            <person name="Gedil M."/>
            <person name="Stanke M."/>
            <person name="Haas B.J."/>
            <person name="Wortman J.R."/>
            <person name="Fraser-Liggett C.M."/>
            <person name="Ravel J."/>
            <person name="Rabinowicz P.D."/>
        </authorList>
    </citation>
    <scope>NUCLEOTIDE SEQUENCE [LARGE SCALE GENOMIC DNA]</scope>
    <source>
        <strain evidence="2">cv. Hale</strain>
    </source>
</reference>
<proteinExistence type="predicted"/>
<gene>
    <name evidence="1" type="ORF">RCOM_0915040</name>
</gene>